<evidence type="ECO:0000256" key="1">
    <source>
        <dbReference type="SAM" id="Phobius"/>
    </source>
</evidence>
<dbReference type="AlphaFoldDB" id="A0A6V7W2M4"/>
<gene>
    <name evidence="2" type="ORF">MENT_LOCUS33446</name>
</gene>
<keyword evidence="1" id="KW-0812">Transmembrane</keyword>
<keyword evidence="1" id="KW-0472">Membrane</keyword>
<feature type="transmembrane region" description="Helical" evidence="1">
    <location>
        <begin position="40"/>
        <end position="60"/>
    </location>
</feature>
<dbReference type="EMBL" id="CAJEWN010000396">
    <property type="protein sequence ID" value="CAD2181309.1"/>
    <property type="molecule type" value="Genomic_DNA"/>
</dbReference>
<accession>A0A6V7W2M4</accession>
<keyword evidence="1" id="KW-1133">Transmembrane helix</keyword>
<comment type="caution">
    <text evidence="2">The sequence shown here is derived from an EMBL/GenBank/DDBJ whole genome shotgun (WGS) entry which is preliminary data.</text>
</comment>
<dbReference type="Proteomes" id="UP000580250">
    <property type="component" value="Unassembled WGS sequence"/>
</dbReference>
<evidence type="ECO:0000313" key="2">
    <source>
        <dbReference type="EMBL" id="CAD2181309.1"/>
    </source>
</evidence>
<protein>
    <submittedName>
        <fullName evidence="2">Uncharacterized protein</fullName>
    </submittedName>
</protein>
<sequence length="62" mass="6961">MLASAKYGQKSHVSFGEIWAKAHVSFGEIWATVQRLNSNVLVYMVSFFTLLNSQVLSARFPP</sequence>
<name>A0A6V7W2M4_MELEN</name>
<reference evidence="2 3" key="1">
    <citation type="submission" date="2020-08" db="EMBL/GenBank/DDBJ databases">
        <authorList>
            <person name="Koutsovoulos G."/>
            <person name="Danchin GJ E."/>
        </authorList>
    </citation>
    <scope>NUCLEOTIDE SEQUENCE [LARGE SCALE GENOMIC DNA]</scope>
</reference>
<evidence type="ECO:0000313" key="3">
    <source>
        <dbReference type="Proteomes" id="UP000580250"/>
    </source>
</evidence>
<proteinExistence type="predicted"/>
<organism evidence="2 3">
    <name type="scientific">Meloidogyne enterolobii</name>
    <name type="common">Root-knot nematode worm</name>
    <name type="synonym">Meloidogyne mayaguensis</name>
    <dbReference type="NCBI Taxonomy" id="390850"/>
    <lineage>
        <taxon>Eukaryota</taxon>
        <taxon>Metazoa</taxon>
        <taxon>Ecdysozoa</taxon>
        <taxon>Nematoda</taxon>
        <taxon>Chromadorea</taxon>
        <taxon>Rhabditida</taxon>
        <taxon>Tylenchina</taxon>
        <taxon>Tylenchomorpha</taxon>
        <taxon>Tylenchoidea</taxon>
        <taxon>Meloidogynidae</taxon>
        <taxon>Meloidogyninae</taxon>
        <taxon>Meloidogyne</taxon>
    </lineage>
</organism>